<keyword evidence="2 4" id="KW-0689">Ribosomal protein</keyword>
<accession>G7Y6L1</accession>
<dbReference type="CDD" id="cd00432">
    <property type="entry name" value="Ribosomal_L18_L5e"/>
    <property type="match status" value="1"/>
</dbReference>
<dbReference type="Pfam" id="PF17144">
    <property type="entry name" value="Ribosomal_L5e"/>
    <property type="match status" value="1"/>
</dbReference>
<dbReference type="PANTHER" id="PTHR23410">
    <property type="entry name" value="RIBOSOMAL PROTEIN L5-RELATED"/>
    <property type="match status" value="1"/>
</dbReference>
<sequence length="110" mass="12035">MNGDRVLSCAYAHELPRYGVKVGLTNYAAAYCTGLLCARRVLQKLKLDSLYAGAEKTDGEDYNVESIEGEKGAFRCYLDVGLARTTLGANVFGALKVGSNDVYIRAFREQ</sequence>
<organism evidence="4 5">
    <name type="scientific">Clonorchis sinensis</name>
    <name type="common">Chinese liver fluke</name>
    <dbReference type="NCBI Taxonomy" id="79923"/>
    <lineage>
        <taxon>Eukaryota</taxon>
        <taxon>Metazoa</taxon>
        <taxon>Spiralia</taxon>
        <taxon>Lophotrochozoa</taxon>
        <taxon>Platyhelminthes</taxon>
        <taxon>Trematoda</taxon>
        <taxon>Digenea</taxon>
        <taxon>Opisthorchiida</taxon>
        <taxon>Opisthorchiata</taxon>
        <taxon>Opisthorchiidae</taxon>
        <taxon>Clonorchis</taxon>
    </lineage>
</organism>
<evidence type="ECO:0000313" key="5">
    <source>
        <dbReference type="Proteomes" id="UP000008909"/>
    </source>
</evidence>
<reference evidence="4" key="1">
    <citation type="journal article" date="2011" name="Genome Biol.">
        <title>The draft genome of the carcinogenic human liver fluke Clonorchis sinensis.</title>
        <authorList>
            <person name="Wang X."/>
            <person name="Chen W."/>
            <person name="Huang Y."/>
            <person name="Sun J."/>
            <person name="Men J."/>
            <person name="Liu H."/>
            <person name="Luo F."/>
            <person name="Guo L."/>
            <person name="Lv X."/>
            <person name="Deng C."/>
            <person name="Zhou C."/>
            <person name="Fan Y."/>
            <person name="Li X."/>
            <person name="Huang L."/>
            <person name="Hu Y."/>
            <person name="Liang C."/>
            <person name="Hu X."/>
            <person name="Xu J."/>
            <person name="Yu X."/>
        </authorList>
    </citation>
    <scope>NUCLEOTIDE SEQUENCE [LARGE SCALE GENOMIC DNA]</scope>
    <source>
        <strain evidence="4">Henan</strain>
    </source>
</reference>
<dbReference type="PANTHER" id="PTHR23410:SF12">
    <property type="entry name" value="LARGE RIBOSOMAL SUBUNIT PROTEIN UL18"/>
    <property type="match status" value="1"/>
</dbReference>
<proteinExistence type="inferred from homology"/>
<gene>
    <name evidence="4" type="ORF">CLF_101797</name>
</gene>
<dbReference type="GO" id="GO:0022625">
    <property type="term" value="C:cytosolic large ribosomal subunit"/>
    <property type="evidence" value="ECO:0007669"/>
    <property type="project" value="TreeGrafter"/>
</dbReference>
<dbReference type="EMBL" id="DF142898">
    <property type="protein sequence ID" value="GAA48596.1"/>
    <property type="molecule type" value="Genomic_DNA"/>
</dbReference>
<dbReference type="SUPFAM" id="SSF53137">
    <property type="entry name" value="Translational machinery components"/>
    <property type="match status" value="1"/>
</dbReference>
<dbReference type="AlphaFoldDB" id="G7Y6L1"/>
<dbReference type="GO" id="GO:0003735">
    <property type="term" value="F:structural constituent of ribosome"/>
    <property type="evidence" value="ECO:0007669"/>
    <property type="project" value="InterPro"/>
</dbReference>
<evidence type="ECO:0000256" key="3">
    <source>
        <dbReference type="ARBA" id="ARBA00023274"/>
    </source>
</evidence>
<comment type="similarity">
    <text evidence="1">Belongs to the universal ribosomal protein uL18 family.</text>
</comment>
<dbReference type="Gene3D" id="3.30.420.100">
    <property type="match status" value="1"/>
</dbReference>
<dbReference type="PRINTS" id="PR00058">
    <property type="entry name" value="RIBOSOMALL5"/>
</dbReference>
<reference key="2">
    <citation type="submission" date="2011-10" db="EMBL/GenBank/DDBJ databases">
        <title>The genome and transcriptome sequence of Clonorchis sinensis provide insights into the carcinogenic liver fluke.</title>
        <authorList>
            <person name="Wang X."/>
            <person name="Huang Y."/>
            <person name="Chen W."/>
            <person name="Liu H."/>
            <person name="Guo L."/>
            <person name="Chen Y."/>
            <person name="Luo F."/>
            <person name="Zhou W."/>
            <person name="Sun J."/>
            <person name="Mao Q."/>
            <person name="Liang P."/>
            <person name="Zhou C."/>
            <person name="Tian Y."/>
            <person name="Men J."/>
            <person name="Lv X."/>
            <person name="Huang L."/>
            <person name="Zhou J."/>
            <person name="Hu Y."/>
            <person name="Li R."/>
            <person name="Zhang F."/>
            <person name="Lei H."/>
            <person name="Li X."/>
            <person name="Hu X."/>
            <person name="Liang C."/>
            <person name="Xu J."/>
            <person name="Wu Z."/>
            <person name="Yu X."/>
        </authorList>
    </citation>
    <scope>NUCLEOTIDE SEQUENCE</scope>
    <source>
        <strain>Henan</strain>
    </source>
</reference>
<evidence type="ECO:0000256" key="2">
    <source>
        <dbReference type="ARBA" id="ARBA00022980"/>
    </source>
</evidence>
<dbReference type="Proteomes" id="UP000008909">
    <property type="component" value="Unassembled WGS sequence"/>
</dbReference>
<dbReference type="GO" id="GO:0006412">
    <property type="term" value="P:translation"/>
    <property type="evidence" value="ECO:0007669"/>
    <property type="project" value="InterPro"/>
</dbReference>
<protein>
    <submittedName>
        <fullName evidence="4">60S ribosomal protein L5</fullName>
    </submittedName>
</protein>
<dbReference type="GO" id="GO:0008097">
    <property type="term" value="F:5S rRNA binding"/>
    <property type="evidence" value="ECO:0007669"/>
    <property type="project" value="InterPro"/>
</dbReference>
<keyword evidence="3" id="KW-0687">Ribonucleoprotein</keyword>
<dbReference type="InterPro" id="IPR005485">
    <property type="entry name" value="Rbsml_uL18_euk_arch"/>
</dbReference>
<name>G7Y6L1_CLOSI</name>
<dbReference type="GO" id="GO:0000027">
    <property type="term" value="P:ribosomal large subunit assembly"/>
    <property type="evidence" value="ECO:0007669"/>
    <property type="project" value="TreeGrafter"/>
</dbReference>
<evidence type="ECO:0000256" key="1">
    <source>
        <dbReference type="ARBA" id="ARBA00007116"/>
    </source>
</evidence>
<dbReference type="InterPro" id="IPR057268">
    <property type="entry name" value="Ribosomal_L18"/>
</dbReference>
<keyword evidence="5" id="KW-1185">Reference proteome</keyword>
<evidence type="ECO:0000313" key="4">
    <source>
        <dbReference type="EMBL" id="GAA48596.1"/>
    </source>
</evidence>